<gene>
    <name evidence="2" type="ORF">DVK44_13710</name>
</gene>
<keyword evidence="1" id="KW-1133">Transmembrane helix</keyword>
<dbReference type="Proteomes" id="UP000253868">
    <property type="component" value="Chromosome"/>
</dbReference>
<dbReference type="RefSeq" id="WP_114659940.1">
    <property type="nucleotide sequence ID" value="NZ_CP031194.1"/>
</dbReference>
<accession>A0A345HPH3</accession>
<evidence type="ECO:0000313" key="2">
    <source>
        <dbReference type="EMBL" id="AXG78597.1"/>
    </source>
</evidence>
<name>A0A345HPH3_9ACTN</name>
<dbReference type="KEGG" id="spad:DVK44_13710"/>
<dbReference type="EMBL" id="CP031194">
    <property type="protein sequence ID" value="AXG78597.1"/>
    <property type="molecule type" value="Genomic_DNA"/>
</dbReference>
<keyword evidence="1" id="KW-0812">Transmembrane</keyword>
<proteinExistence type="predicted"/>
<evidence type="ECO:0000313" key="3">
    <source>
        <dbReference type="Proteomes" id="UP000253868"/>
    </source>
</evidence>
<protein>
    <submittedName>
        <fullName evidence="2">Uncharacterized protein</fullName>
    </submittedName>
</protein>
<dbReference type="OrthoDB" id="4948328at2"/>
<organism evidence="2 3">
    <name type="scientific">Streptomyces paludis</name>
    <dbReference type="NCBI Taxonomy" id="2282738"/>
    <lineage>
        <taxon>Bacteria</taxon>
        <taxon>Bacillati</taxon>
        <taxon>Actinomycetota</taxon>
        <taxon>Actinomycetes</taxon>
        <taxon>Kitasatosporales</taxon>
        <taxon>Streptomycetaceae</taxon>
        <taxon>Streptomyces</taxon>
    </lineage>
</organism>
<keyword evidence="3" id="KW-1185">Reference proteome</keyword>
<feature type="transmembrane region" description="Helical" evidence="1">
    <location>
        <begin position="89"/>
        <end position="115"/>
    </location>
</feature>
<feature type="transmembrane region" description="Helical" evidence="1">
    <location>
        <begin position="66"/>
        <end position="83"/>
    </location>
</feature>
<feature type="transmembrane region" description="Helical" evidence="1">
    <location>
        <begin position="39"/>
        <end position="59"/>
    </location>
</feature>
<keyword evidence="1" id="KW-0472">Membrane</keyword>
<evidence type="ECO:0000256" key="1">
    <source>
        <dbReference type="SAM" id="Phobius"/>
    </source>
</evidence>
<reference evidence="3" key="1">
    <citation type="submission" date="2018-07" db="EMBL/GenBank/DDBJ databases">
        <authorList>
            <person name="Zhao J."/>
        </authorList>
    </citation>
    <scope>NUCLEOTIDE SEQUENCE [LARGE SCALE GENOMIC DNA]</scope>
    <source>
        <strain evidence="3">GSSD-12</strain>
    </source>
</reference>
<dbReference type="AlphaFoldDB" id="A0A345HPH3"/>
<sequence length="135" mass="14517">MRKKLFEGLLLAAGLALVPWLAVLWTTLPDPYPAQHWRIAWVGFDALEIAGLLTSAMLVRRSDHRAPLASVATAVLLLVDAWFDVMTAGHYVVISLTLACTLELPLAALCAVVALRPPMVASVQATAVQRVAVHA</sequence>